<evidence type="ECO:0000256" key="6">
    <source>
        <dbReference type="ARBA" id="ARBA00023002"/>
    </source>
</evidence>
<evidence type="ECO:0000256" key="3">
    <source>
        <dbReference type="ARBA" id="ARBA00013017"/>
    </source>
</evidence>
<dbReference type="PIRSF" id="PIRSF000239">
    <property type="entry name" value="AHPC"/>
    <property type="match status" value="1"/>
</dbReference>
<evidence type="ECO:0000313" key="16">
    <source>
        <dbReference type="Proteomes" id="UP000007472"/>
    </source>
</evidence>
<dbReference type="EC" id="1.11.1.24" evidence="3"/>
<dbReference type="PROSITE" id="PS51352">
    <property type="entry name" value="THIOREDOXIN_2"/>
    <property type="match status" value="1"/>
</dbReference>
<dbReference type="GO" id="GO:0045454">
    <property type="term" value="P:cell redox homeostasis"/>
    <property type="evidence" value="ECO:0007669"/>
    <property type="project" value="TreeGrafter"/>
</dbReference>
<proteinExistence type="inferred from homology"/>
<evidence type="ECO:0000256" key="9">
    <source>
        <dbReference type="ARBA" id="ARBA00032824"/>
    </source>
</evidence>
<dbReference type="InterPro" id="IPR000866">
    <property type="entry name" value="AhpC/TSA"/>
</dbReference>
<keyword evidence="8" id="KW-0676">Redox-active center</keyword>
<protein>
    <recommendedName>
        <fullName evidence="3">thioredoxin-dependent peroxiredoxin</fullName>
        <ecNumber evidence="3">1.11.1.24</ecNumber>
    </recommendedName>
    <alternativeName>
        <fullName evidence="9">Thioredoxin peroxidase</fullName>
    </alternativeName>
    <alternativeName>
        <fullName evidence="11">Thioredoxin-dependent peroxiredoxin Bcp</fullName>
    </alternativeName>
</protein>
<dbReference type="InterPro" id="IPR024706">
    <property type="entry name" value="Peroxiredoxin_AhpC-typ"/>
</dbReference>
<keyword evidence="6 15" id="KW-0560">Oxidoreductase</keyword>
<keyword evidence="4 15" id="KW-0575">Peroxidase</keyword>
<comment type="function">
    <text evidence="1">Thiol-specific peroxidase that catalyzes the reduction of hydrogen peroxide and organic hydroperoxides to water and alcohols, respectively. Plays a role in cell protection against oxidative stress by detoxifying peroxides and as sensor of hydrogen peroxide-mediated signaling events.</text>
</comment>
<keyword evidence="7" id="KW-1015">Disulfide bond</keyword>
<dbReference type="GO" id="GO:0034599">
    <property type="term" value="P:cellular response to oxidative stress"/>
    <property type="evidence" value="ECO:0007669"/>
    <property type="project" value="TreeGrafter"/>
</dbReference>
<evidence type="ECO:0000256" key="1">
    <source>
        <dbReference type="ARBA" id="ARBA00003330"/>
    </source>
</evidence>
<dbReference type="KEGG" id="teq:TEQUI_1320"/>
<dbReference type="AlphaFoldDB" id="A0A654KIL2"/>
<dbReference type="GO" id="GO:0008379">
    <property type="term" value="F:thioredoxin peroxidase activity"/>
    <property type="evidence" value="ECO:0007669"/>
    <property type="project" value="TreeGrafter"/>
</dbReference>
<evidence type="ECO:0000256" key="10">
    <source>
        <dbReference type="ARBA" id="ARBA00038489"/>
    </source>
</evidence>
<evidence type="ECO:0000256" key="7">
    <source>
        <dbReference type="ARBA" id="ARBA00023157"/>
    </source>
</evidence>
<dbReference type="PANTHER" id="PTHR42801">
    <property type="entry name" value="THIOREDOXIN-DEPENDENT PEROXIDE REDUCTASE"/>
    <property type="match status" value="1"/>
</dbReference>
<evidence type="ECO:0000256" key="5">
    <source>
        <dbReference type="ARBA" id="ARBA00022862"/>
    </source>
</evidence>
<keyword evidence="5" id="KW-0049">Antioxidant</keyword>
<reference evidence="15 16" key="1">
    <citation type="journal article" date="2011" name="J. Bacteriol.">
        <title>Genome sequence of Taylorella equigenitalis MCE9, the causative agent of contagious equine metritis.</title>
        <authorList>
            <person name="Hebert L."/>
            <person name="Moumen B."/>
            <person name="Duquesne F."/>
            <person name="Breuil M.F."/>
            <person name="Laugier C."/>
            <person name="Batto J.M."/>
            <person name="Renault P."/>
            <person name="Petry S."/>
        </authorList>
    </citation>
    <scope>NUCLEOTIDE SEQUENCE [LARGE SCALE GENOMIC DNA]</scope>
    <source>
        <strain evidence="15 16">MCE9</strain>
    </source>
</reference>
<gene>
    <name evidence="15" type="ordered locus">TEQUI_1320</name>
</gene>
<dbReference type="InterPro" id="IPR013766">
    <property type="entry name" value="Thioredoxin_domain"/>
</dbReference>
<dbReference type="Gene3D" id="3.40.30.10">
    <property type="entry name" value="Glutaredoxin"/>
    <property type="match status" value="1"/>
</dbReference>
<comment type="catalytic activity">
    <reaction evidence="12">
        <text>a hydroperoxide + [thioredoxin]-dithiol = an alcohol + [thioredoxin]-disulfide + H2O</text>
        <dbReference type="Rhea" id="RHEA:62620"/>
        <dbReference type="Rhea" id="RHEA-COMP:10698"/>
        <dbReference type="Rhea" id="RHEA-COMP:10700"/>
        <dbReference type="ChEBI" id="CHEBI:15377"/>
        <dbReference type="ChEBI" id="CHEBI:29950"/>
        <dbReference type="ChEBI" id="CHEBI:30879"/>
        <dbReference type="ChEBI" id="CHEBI:35924"/>
        <dbReference type="ChEBI" id="CHEBI:50058"/>
        <dbReference type="EC" id="1.11.1.24"/>
    </reaction>
</comment>
<dbReference type="Pfam" id="PF00578">
    <property type="entry name" value="AhpC-TSA"/>
    <property type="match status" value="1"/>
</dbReference>
<evidence type="ECO:0000313" key="15">
    <source>
        <dbReference type="EMBL" id="ADU92240.1"/>
    </source>
</evidence>
<evidence type="ECO:0000256" key="8">
    <source>
        <dbReference type="ARBA" id="ARBA00023284"/>
    </source>
</evidence>
<comment type="subunit">
    <text evidence="2">Monomer.</text>
</comment>
<dbReference type="SUPFAM" id="SSF52833">
    <property type="entry name" value="Thioredoxin-like"/>
    <property type="match status" value="1"/>
</dbReference>
<evidence type="ECO:0000256" key="4">
    <source>
        <dbReference type="ARBA" id="ARBA00022559"/>
    </source>
</evidence>
<dbReference type="CDD" id="cd03017">
    <property type="entry name" value="PRX_BCP"/>
    <property type="match status" value="1"/>
</dbReference>
<feature type="active site" description="Cysteine sulfenic acid (-SOH) intermediate; for peroxidase activity" evidence="13">
    <location>
        <position position="54"/>
    </location>
</feature>
<evidence type="ECO:0000256" key="2">
    <source>
        <dbReference type="ARBA" id="ARBA00011245"/>
    </source>
</evidence>
<dbReference type="InterPro" id="IPR050924">
    <property type="entry name" value="Peroxiredoxin_BCP/PrxQ"/>
</dbReference>
<evidence type="ECO:0000256" key="12">
    <source>
        <dbReference type="ARBA" id="ARBA00049091"/>
    </source>
</evidence>
<evidence type="ECO:0000256" key="11">
    <source>
        <dbReference type="ARBA" id="ARBA00042639"/>
    </source>
</evidence>
<comment type="similarity">
    <text evidence="10">Belongs to the peroxiredoxin family. BCP/PrxQ subfamily.</text>
</comment>
<dbReference type="InterPro" id="IPR036249">
    <property type="entry name" value="Thioredoxin-like_sf"/>
</dbReference>
<evidence type="ECO:0000256" key="13">
    <source>
        <dbReference type="PIRSR" id="PIRSR000239-1"/>
    </source>
</evidence>
<feature type="domain" description="Thioredoxin" evidence="14">
    <location>
        <begin position="4"/>
        <end position="164"/>
    </location>
</feature>
<dbReference type="Proteomes" id="UP000007472">
    <property type="component" value="Chromosome"/>
</dbReference>
<name>A0A654KIL2_TAYEM</name>
<organism evidence="15 16">
    <name type="scientific">Taylorella equigenitalis (strain MCE9)</name>
    <dbReference type="NCBI Taxonomy" id="937774"/>
    <lineage>
        <taxon>Bacteria</taxon>
        <taxon>Pseudomonadati</taxon>
        <taxon>Pseudomonadota</taxon>
        <taxon>Betaproteobacteria</taxon>
        <taxon>Burkholderiales</taxon>
        <taxon>Alcaligenaceae</taxon>
        <taxon>Taylorella</taxon>
    </lineage>
</organism>
<dbReference type="PANTHER" id="PTHR42801:SF4">
    <property type="entry name" value="AHPC_TSA FAMILY PROTEIN"/>
    <property type="match status" value="1"/>
</dbReference>
<dbReference type="GO" id="GO:0005737">
    <property type="term" value="C:cytoplasm"/>
    <property type="evidence" value="ECO:0007669"/>
    <property type="project" value="TreeGrafter"/>
</dbReference>
<accession>A0A654KIL2</accession>
<dbReference type="EMBL" id="CP002456">
    <property type="protein sequence ID" value="ADU92240.1"/>
    <property type="molecule type" value="Genomic_DNA"/>
</dbReference>
<dbReference type="FunFam" id="3.40.30.10:FF:000007">
    <property type="entry name" value="Thioredoxin-dependent thiol peroxidase"/>
    <property type="match status" value="1"/>
</dbReference>
<evidence type="ECO:0000259" key="14">
    <source>
        <dbReference type="PROSITE" id="PS51352"/>
    </source>
</evidence>
<sequence length="164" mass="18986">MTENLELKKCPAFKANLVYKEGDEFIEKNLKFPSDLKGKSFVLYFYPRDNTPGCTTESQDFRDALDRFESQEAVVIGISRDTINSHKKFIDKQELNFPLIADPEEEICNLFGVMKQKMMYGKQVHGIERSTFIFDDKGKLIKEWRGVKVPGHIEEVLNVIESQN</sequence>